<dbReference type="RefSeq" id="WP_341980775.1">
    <property type="nucleotide sequence ID" value="NZ_JBBYAF010000005.1"/>
</dbReference>
<organism evidence="2 3">
    <name type="scientific">Rossellomorea oryzaecorticis</name>
    <dbReference type="NCBI Taxonomy" id="1396505"/>
    <lineage>
        <taxon>Bacteria</taxon>
        <taxon>Bacillati</taxon>
        <taxon>Bacillota</taxon>
        <taxon>Bacilli</taxon>
        <taxon>Bacillales</taxon>
        <taxon>Bacillaceae</taxon>
        <taxon>Rossellomorea</taxon>
    </lineage>
</organism>
<name>A0ABU9K718_9BACI</name>
<dbReference type="Gene3D" id="2.120.10.30">
    <property type="entry name" value="TolB, C-terminal domain"/>
    <property type="match status" value="1"/>
</dbReference>
<evidence type="ECO:0000256" key="1">
    <source>
        <dbReference type="SAM" id="SignalP"/>
    </source>
</evidence>
<evidence type="ECO:0008006" key="4">
    <source>
        <dbReference type="Google" id="ProtNLM"/>
    </source>
</evidence>
<accession>A0ABU9K718</accession>
<feature type="chain" id="PRO_5046788269" description="TolB domain-containing protein" evidence="1">
    <location>
        <begin position="23"/>
        <end position="411"/>
    </location>
</feature>
<sequence length="411" mass="46231">MKRIILILMLAFVLFPQVNVSAESSLKAVFLRGQNVWTLIDGTEQRMTNSGKVTEPPQWSHDGQWILYQEEAPSEFEQGTQNELWVYNVSSGVRKKIFYDGYAPSWAPNKIEVSFLQRGTLNISDLNHFYNIAGGVDGYSWMPDGSGFILSSQANVLPDGWTNPILYNKKLSYPLDNLSETKNIETLYTIPKEVGKGAHKVMAIGASQFRYSPSQKWISFVVSPTASLAMDSNMLSVISADGEDFTALDDIILGVGEPKWAPNEDILAYIAGSGRIVYGFTNKELKAKEFPTAASLTPDSYAELEFTWIDDETIVSSRVKEKEWSNDFKEHPLPALYSIKLKSDKGKPITNPPVGFGDYDPHYLSSAQKLIWYRARSLTSDHRDAWVSETDGREAKKWLENVEVISVYEPH</sequence>
<comment type="caution">
    <text evidence="2">The sequence shown here is derived from an EMBL/GenBank/DDBJ whole genome shotgun (WGS) entry which is preliminary data.</text>
</comment>
<evidence type="ECO:0000313" key="2">
    <source>
        <dbReference type="EMBL" id="MEL3971483.1"/>
    </source>
</evidence>
<dbReference type="EMBL" id="JBBYAF010000005">
    <property type="protein sequence ID" value="MEL3971483.1"/>
    <property type="molecule type" value="Genomic_DNA"/>
</dbReference>
<protein>
    <recommendedName>
        <fullName evidence="4">TolB domain-containing protein</fullName>
    </recommendedName>
</protein>
<proteinExistence type="predicted"/>
<dbReference type="PANTHER" id="PTHR36842">
    <property type="entry name" value="PROTEIN TOLB HOMOLOG"/>
    <property type="match status" value="1"/>
</dbReference>
<dbReference type="InterPro" id="IPR011042">
    <property type="entry name" value="6-blade_b-propeller_TolB-like"/>
</dbReference>
<dbReference type="PANTHER" id="PTHR36842:SF1">
    <property type="entry name" value="PROTEIN TOLB"/>
    <property type="match status" value="1"/>
</dbReference>
<keyword evidence="3" id="KW-1185">Reference proteome</keyword>
<gene>
    <name evidence="2" type="ORF">AAEO50_04250</name>
</gene>
<evidence type="ECO:0000313" key="3">
    <source>
        <dbReference type="Proteomes" id="UP001389717"/>
    </source>
</evidence>
<reference evidence="2 3" key="1">
    <citation type="submission" date="2024-04" db="EMBL/GenBank/DDBJ databases">
        <title>Bacillus oryzaecorticis sp. nov., a moderately halophilic bacterium isolated from rice husks.</title>
        <authorList>
            <person name="Zhu H.-S."/>
        </authorList>
    </citation>
    <scope>NUCLEOTIDE SEQUENCE [LARGE SCALE GENOMIC DNA]</scope>
    <source>
        <strain evidence="2 3">ZC255</strain>
    </source>
</reference>
<keyword evidence="1" id="KW-0732">Signal</keyword>
<dbReference type="Proteomes" id="UP001389717">
    <property type="component" value="Unassembled WGS sequence"/>
</dbReference>
<dbReference type="SUPFAM" id="SSF82171">
    <property type="entry name" value="DPP6 N-terminal domain-like"/>
    <property type="match status" value="1"/>
</dbReference>
<feature type="signal peptide" evidence="1">
    <location>
        <begin position="1"/>
        <end position="22"/>
    </location>
</feature>